<evidence type="ECO:0000313" key="11">
    <source>
        <dbReference type="EMBL" id="KIK30683.1"/>
    </source>
</evidence>
<protein>
    <recommendedName>
        <fullName evidence="10">Dolichyl-diphosphooligosaccharide--protein glycosyltransferase subunit 1</fullName>
    </recommendedName>
</protein>
<evidence type="ECO:0000256" key="2">
    <source>
        <dbReference type="ARBA" id="ARBA00004115"/>
    </source>
</evidence>
<evidence type="ECO:0000256" key="4">
    <source>
        <dbReference type="ARBA" id="ARBA00008905"/>
    </source>
</evidence>
<keyword evidence="9 10" id="KW-0472">Membrane</keyword>
<comment type="subcellular location">
    <subcellularLocation>
        <location evidence="2 10">Endoplasmic reticulum membrane</location>
        <topology evidence="2 10">Single-pass type I membrane protein</topology>
    </subcellularLocation>
</comment>
<feature type="chain" id="PRO_5005112139" description="Dolichyl-diphosphooligosaccharide--protein glycosyltransferase subunit 1" evidence="10">
    <location>
        <begin position="24"/>
        <end position="489"/>
    </location>
</feature>
<reference evidence="12" key="2">
    <citation type="submission" date="2015-01" db="EMBL/GenBank/DDBJ databases">
        <title>Evolutionary Origins and Diversification of the Mycorrhizal Mutualists.</title>
        <authorList>
            <consortium name="DOE Joint Genome Institute"/>
            <consortium name="Mycorrhizal Genomics Consortium"/>
            <person name="Kohler A."/>
            <person name="Kuo A."/>
            <person name="Nagy L.G."/>
            <person name="Floudas D."/>
            <person name="Copeland A."/>
            <person name="Barry K.W."/>
            <person name="Cichocki N."/>
            <person name="Veneault-Fourrey C."/>
            <person name="LaButti K."/>
            <person name="Lindquist E.A."/>
            <person name="Lipzen A."/>
            <person name="Lundell T."/>
            <person name="Morin E."/>
            <person name="Murat C."/>
            <person name="Riley R."/>
            <person name="Ohm R."/>
            <person name="Sun H."/>
            <person name="Tunlid A."/>
            <person name="Henrissat B."/>
            <person name="Grigoriev I.V."/>
            <person name="Hibbett D.S."/>
            <person name="Martin F."/>
        </authorList>
    </citation>
    <scope>NUCLEOTIDE SEQUENCE [LARGE SCALE GENOMIC DNA]</scope>
    <source>
        <strain evidence="12">441</strain>
    </source>
</reference>
<dbReference type="PANTHER" id="PTHR21049:SF0">
    <property type="entry name" value="DOLICHYL-DIPHOSPHOOLIGOSACCHARIDE--PROTEIN GLYCOSYLTRANSFERASE SUBUNIT 1"/>
    <property type="match status" value="1"/>
</dbReference>
<evidence type="ECO:0000256" key="6">
    <source>
        <dbReference type="ARBA" id="ARBA00022729"/>
    </source>
</evidence>
<evidence type="ECO:0000256" key="7">
    <source>
        <dbReference type="ARBA" id="ARBA00022824"/>
    </source>
</evidence>
<keyword evidence="5 10" id="KW-0812">Transmembrane</keyword>
<dbReference type="GO" id="GO:0018279">
    <property type="term" value="P:protein N-linked glycosylation via asparagine"/>
    <property type="evidence" value="ECO:0007669"/>
    <property type="project" value="TreeGrafter"/>
</dbReference>
<dbReference type="HOGENOM" id="CLU_031381_1_0_1"/>
<comment type="function">
    <text evidence="1 10">Subunit of the oligosaccharyl transferase (OST) complex that catalyzes the initial transfer of a defined glycan (Glc(3)Man(9)GlcNAc(2) in eukaryotes) from the lipid carrier dolichol-pyrophosphate to an asparagine residue within an Asn-X-Ser/Thr consensus motif in nascent polypeptide chains, the first step in protein N-glycosylation. N-glycosylation occurs cotranslationally and the complex associates with the Sec61 complex at the channel-forming translocon complex that mediates protein translocation across the endoplasmic reticulum (ER). All subunits are required for a maximal enzyme activity.</text>
</comment>
<keyword evidence="7 10" id="KW-0256">Endoplasmic reticulum</keyword>
<dbReference type="InterPro" id="IPR007676">
    <property type="entry name" value="Ribophorin_I"/>
</dbReference>
<evidence type="ECO:0000256" key="5">
    <source>
        <dbReference type="ARBA" id="ARBA00022692"/>
    </source>
</evidence>
<dbReference type="UniPathway" id="UPA00378"/>
<accession>A0A0D0AF00</accession>
<comment type="subunit">
    <text evidence="10">Component of the oligosaccharyltransferase (OST) complex.</text>
</comment>
<proteinExistence type="inferred from homology"/>
<dbReference type="EMBL" id="KN833686">
    <property type="protein sequence ID" value="KIK30683.1"/>
    <property type="molecule type" value="Genomic_DNA"/>
</dbReference>
<dbReference type="PANTHER" id="PTHR21049">
    <property type="entry name" value="RIBOPHORIN I"/>
    <property type="match status" value="1"/>
</dbReference>
<comment type="similarity">
    <text evidence="4 10">Belongs to the OST1 family.</text>
</comment>
<evidence type="ECO:0000256" key="10">
    <source>
        <dbReference type="RuleBase" id="RU361143"/>
    </source>
</evidence>
<dbReference type="OrthoDB" id="310030at2759"/>
<keyword evidence="12" id="KW-1185">Reference proteome</keyword>
<keyword evidence="6 10" id="KW-0732">Signal</keyword>
<keyword evidence="8 10" id="KW-1133">Transmembrane helix</keyword>
<dbReference type="Pfam" id="PF04597">
    <property type="entry name" value="Ribophorin_I"/>
    <property type="match status" value="1"/>
</dbReference>
<reference evidence="11 12" key="1">
    <citation type="submission" date="2014-04" db="EMBL/GenBank/DDBJ databases">
        <authorList>
            <consortium name="DOE Joint Genome Institute"/>
            <person name="Kuo A."/>
            <person name="Kohler A."/>
            <person name="Costa M.D."/>
            <person name="Nagy L.G."/>
            <person name="Floudas D."/>
            <person name="Copeland A."/>
            <person name="Barry K.W."/>
            <person name="Cichocki N."/>
            <person name="Veneault-Fourrey C."/>
            <person name="LaButti K."/>
            <person name="Lindquist E.A."/>
            <person name="Lipzen A."/>
            <person name="Lundell T."/>
            <person name="Morin E."/>
            <person name="Murat C."/>
            <person name="Sun H."/>
            <person name="Tunlid A."/>
            <person name="Henrissat B."/>
            <person name="Grigoriev I.V."/>
            <person name="Hibbett D.S."/>
            <person name="Martin F."/>
            <person name="Nordberg H.P."/>
            <person name="Cantor M.N."/>
            <person name="Hua S.X."/>
        </authorList>
    </citation>
    <scope>NUCLEOTIDE SEQUENCE [LARGE SCALE GENOMIC DNA]</scope>
    <source>
        <strain evidence="11 12">441</strain>
    </source>
</reference>
<comment type="pathway">
    <text evidence="3 10">Protein modification; protein glycosylation.</text>
</comment>
<name>A0A0D0AF00_9AGAM</name>
<dbReference type="GO" id="GO:0008250">
    <property type="term" value="C:oligosaccharyltransferase complex"/>
    <property type="evidence" value="ECO:0007669"/>
    <property type="project" value="UniProtKB-UniRule"/>
</dbReference>
<feature type="signal peptide" evidence="10">
    <location>
        <begin position="1"/>
        <end position="23"/>
    </location>
</feature>
<dbReference type="AlphaFoldDB" id="A0A0D0AF00"/>
<sequence length="489" mass="53873">MLQHWRRLCLLVAGSLLPSLSLAGPSFENTAVVRTIELGGSVIHVSTTYAIKALEDGQTTYHIALAKDEKEKTSWMEAKIKGQAKPLAITVLDEDVDTDASSLVAVTLPKQLSAHGTLNLVFESVQTHATRPYPERAAQTDPQLLKYEADVFVLSPYDTLVQRTKVRSLSPDIISYSTPQGVDEFVRDGTVTRSGATITYGPYHNIPPSANVEFVSKYQQTISIHYNFDYPVLEVKNLERSVEVSHWGANLNVEDKIHLHNAGPALKGHFSRLEYQSQNFFGRLSPHTLDRLILQLPPGVTNVYYYDLNGNVSTSNLRAAPSVPKNSKASQNSILEMRPRYPLLGGWNYSFTLGFDTPLQDSVGWDAANDRYIVAVPVTTHISGSVVDEATVKIILPEGASNVEFTSPFHALSSSVSTHITYLDTIGRPAVTLAYEGLTGKHTGVIYVSYSVPFFAHLRKPLAVGAVFFGLFMLGFAAKRVDLRLHKQS</sequence>
<evidence type="ECO:0000256" key="8">
    <source>
        <dbReference type="ARBA" id="ARBA00022989"/>
    </source>
</evidence>
<feature type="transmembrane region" description="Helical" evidence="10">
    <location>
        <begin position="461"/>
        <end position="478"/>
    </location>
</feature>
<evidence type="ECO:0000256" key="1">
    <source>
        <dbReference type="ARBA" id="ARBA00002791"/>
    </source>
</evidence>
<evidence type="ECO:0000256" key="9">
    <source>
        <dbReference type="ARBA" id="ARBA00023136"/>
    </source>
</evidence>
<organism evidence="11 12">
    <name type="scientific">Pisolithus microcarpus 441</name>
    <dbReference type="NCBI Taxonomy" id="765257"/>
    <lineage>
        <taxon>Eukaryota</taxon>
        <taxon>Fungi</taxon>
        <taxon>Dikarya</taxon>
        <taxon>Basidiomycota</taxon>
        <taxon>Agaricomycotina</taxon>
        <taxon>Agaricomycetes</taxon>
        <taxon>Agaricomycetidae</taxon>
        <taxon>Boletales</taxon>
        <taxon>Sclerodermatineae</taxon>
        <taxon>Pisolithaceae</taxon>
        <taxon>Pisolithus</taxon>
    </lineage>
</organism>
<evidence type="ECO:0000256" key="3">
    <source>
        <dbReference type="ARBA" id="ARBA00004922"/>
    </source>
</evidence>
<dbReference type="Proteomes" id="UP000054018">
    <property type="component" value="Unassembled WGS sequence"/>
</dbReference>
<gene>
    <name evidence="11" type="ORF">PISMIDRAFT_306544</name>
</gene>
<dbReference type="STRING" id="765257.A0A0D0AF00"/>
<evidence type="ECO:0000313" key="12">
    <source>
        <dbReference type="Proteomes" id="UP000054018"/>
    </source>
</evidence>